<dbReference type="SUPFAM" id="SSF55874">
    <property type="entry name" value="ATPase domain of HSP90 chaperone/DNA topoisomerase II/histidine kinase"/>
    <property type="match status" value="1"/>
</dbReference>
<sequence>MKTTIQTQFFVYYLFLSVIPLLALSYYSYASIKTNAEQELVNTISFDVRQSQSSLDNLYTRFQKYTDIISNSTTFYNSVISIASDIQTGNMQQAIYTGAMNLDPQIKSLFATDDDIAAALVVIDGRPVYSYKDFISINNHFDQNPIIANTINTPNMHWFSSQSNPFGLFDGEYTVITKNVYDIMGYNPKESLCQFIILVRQQRITDILNSHLRLADSMVSVMDDSHTIIASNMDGTAASSARFRDITNRIPSGRSGQDTQYIGRYLVLQSFSNVSSWHIIQLSPSRLVTKASSSIILFTVVLIISLLLVMFLFSYFISKEIILPIKRLAHAMKKVGEKNIVISIAKHSRNEIGEIINGFNQMVRRIDNLFKLTIEIEGQKRKSEIDMLKYQINPHFLYNTINSIRFSAMNHQDEVTAGMLVTLSRLLRNTLSHSDLAIQLQQEIQNIDDYIQLQQLRYNNLLHVEYRIDDQTRFLYVPHMILQPIVENAILHGLSQKLNSGEYAGIVISSQLTDNFIHVISVYDNGIGIPNAMLERILEQDASTIVSDSLHIGLVNIHKRIRLQYGEPYGIELESAEGLYANVRIVLPVLKHIDDTVPISFEQLEKNYT</sequence>
<keyword evidence="10" id="KW-1185">Reference proteome</keyword>
<keyword evidence="7" id="KW-0812">Transmembrane</keyword>
<dbReference type="Pfam" id="PF06580">
    <property type="entry name" value="His_kinase"/>
    <property type="match status" value="1"/>
</dbReference>
<reference evidence="9 10" key="1">
    <citation type="submission" date="2019-01" db="EMBL/GenBank/DDBJ databases">
        <title>Genome sequencing of strain FW100M-2.</title>
        <authorList>
            <person name="Heo J."/>
            <person name="Kim S.-J."/>
            <person name="Kim J.-S."/>
            <person name="Hong S.-B."/>
            <person name="Kwon S.-W."/>
        </authorList>
    </citation>
    <scope>NUCLEOTIDE SEQUENCE [LARGE SCALE GENOMIC DNA]</scope>
    <source>
        <strain evidence="9 10">FW100M-2</strain>
    </source>
</reference>
<dbReference type="AlphaFoldDB" id="A0A4V0YF99"/>
<gene>
    <name evidence="9" type="ORF">ET464_11770</name>
</gene>
<keyword evidence="7" id="KW-1133">Transmembrane helix</keyword>
<dbReference type="Pfam" id="PF02518">
    <property type="entry name" value="HATPase_c"/>
    <property type="match status" value="1"/>
</dbReference>
<dbReference type="Gene3D" id="3.30.565.10">
    <property type="entry name" value="Histidine kinase-like ATPase, C-terminal domain"/>
    <property type="match status" value="1"/>
</dbReference>
<name>A0A4V0YF99_9BACL</name>
<dbReference type="CDD" id="cd06225">
    <property type="entry name" value="HAMP"/>
    <property type="match status" value="1"/>
</dbReference>
<keyword evidence="5" id="KW-0418">Kinase</keyword>
<dbReference type="OrthoDB" id="9776552at2"/>
<evidence type="ECO:0000256" key="5">
    <source>
        <dbReference type="ARBA" id="ARBA00022777"/>
    </source>
</evidence>
<dbReference type="PROSITE" id="PS50885">
    <property type="entry name" value="HAMP"/>
    <property type="match status" value="1"/>
</dbReference>
<keyword evidence="2" id="KW-1003">Cell membrane</keyword>
<dbReference type="Pfam" id="PF00672">
    <property type="entry name" value="HAMP"/>
    <property type="match status" value="1"/>
</dbReference>
<dbReference type="InterPro" id="IPR010559">
    <property type="entry name" value="Sig_transdc_His_kin_internal"/>
</dbReference>
<dbReference type="InterPro" id="IPR003594">
    <property type="entry name" value="HATPase_dom"/>
</dbReference>
<protein>
    <submittedName>
        <fullName evidence="9">HAMP domain-containing protein</fullName>
    </submittedName>
</protein>
<evidence type="ECO:0000256" key="7">
    <source>
        <dbReference type="SAM" id="Phobius"/>
    </source>
</evidence>
<evidence type="ECO:0000256" key="3">
    <source>
        <dbReference type="ARBA" id="ARBA00022553"/>
    </source>
</evidence>
<comment type="subcellular location">
    <subcellularLocation>
        <location evidence="1">Cell membrane</location>
        <topology evidence="1">Multi-pass membrane protein</topology>
    </subcellularLocation>
</comment>
<dbReference type="InterPro" id="IPR003660">
    <property type="entry name" value="HAMP_dom"/>
</dbReference>
<evidence type="ECO:0000256" key="6">
    <source>
        <dbReference type="ARBA" id="ARBA00023136"/>
    </source>
</evidence>
<feature type="transmembrane region" description="Helical" evidence="7">
    <location>
        <begin position="9"/>
        <end position="29"/>
    </location>
</feature>
<dbReference type="GO" id="GO:0000155">
    <property type="term" value="F:phosphorelay sensor kinase activity"/>
    <property type="evidence" value="ECO:0007669"/>
    <property type="project" value="InterPro"/>
</dbReference>
<keyword evidence="6 7" id="KW-0472">Membrane</keyword>
<evidence type="ECO:0000256" key="2">
    <source>
        <dbReference type="ARBA" id="ARBA00022475"/>
    </source>
</evidence>
<dbReference type="KEGG" id="pprt:ET464_11770"/>
<dbReference type="SUPFAM" id="SSF158472">
    <property type="entry name" value="HAMP domain-like"/>
    <property type="match status" value="1"/>
</dbReference>
<dbReference type="EMBL" id="CP035492">
    <property type="protein sequence ID" value="QAY66971.1"/>
    <property type="molecule type" value="Genomic_DNA"/>
</dbReference>
<keyword evidence="4" id="KW-0808">Transferase</keyword>
<organism evidence="9 10">
    <name type="scientific">Paenibacillus protaetiae</name>
    <dbReference type="NCBI Taxonomy" id="2509456"/>
    <lineage>
        <taxon>Bacteria</taxon>
        <taxon>Bacillati</taxon>
        <taxon>Bacillota</taxon>
        <taxon>Bacilli</taxon>
        <taxon>Bacillales</taxon>
        <taxon>Paenibacillaceae</taxon>
        <taxon>Paenibacillus</taxon>
    </lineage>
</organism>
<dbReference type="Gene3D" id="6.10.340.10">
    <property type="match status" value="1"/>
</dbReference>
<evidence type="ECO:0000256" key="4">
    <source>
        <dbReference type="ARBA" id="ARBA00022679"/>
    </source>
</evidence>
<accession>A0A4V0YF99</accession>
<dbReference type="Proteomes" id="UP000293568">
    <property type="component" value="Chromosome"/>
</dbReference>
<proteinExistence type="predicted"/>
<dbReference type="InterPro" id="IPR036890">
    <property type="entry name" value="HATPase_C_sf"/>
</dbReference>
<dbReference type="InterPro" id="IPR050640">
    <property type="entry name" value="Bact_2-comp_sensor_kinase"/>
</dbReference>
<evidence type="ECO:0000259" key="8">
    <source>
        <dbReference type="PROSITE" id="PS50885"/>
    </source>
</evidence>
<keyword evidence="3" id="KW-0597">Phosphoprotein</keyword>
<dbReference type="GO" id="GO:0005886">
    <property type="term" value="C:plasma membrane"/>
    <property type="evidence" value="ECO:0007669"/>
    <property type="project" value="UniProtKB-SubCell"/>
</dbReference>
<feature type="transmembrane region" description="Helical" evidence="7">
    <location>
        <begin position="295"/>
        <end position="317"/>
    </location>
</feature>
<dbReference type="SMART" id="SM00304">
    <property type="entry name" value="HAMP"/>
    <property type="match status" value="1"/>
</dbReference>
<dbReference type="PANTHER" id="PTHR34220">
    <property type="entry name" value="SENSOR HISTIDINE KINASE YPDA"/>
    <property type="match status" value="1"/>
</dbReference>
<evidence type="ECO:0000313" key="9">
    <source>
        <dbReference type="EMBL" id="QAY66971.1"/>
    </source>
</evidence>
<evidence type="ECO:0000313" key="10">
    <source>
        <dbReference type="Proteomes" id="UP000293568"/>
    </source>
</evidence>
<feature type="domain" description="HAMP" evidence="8">
    <location>
        <begin position="319"/>
        <end position="371"/>
    </location>
</feature>
<evidence type="ECO:0000256" key="1">
    <source>
        <dbReference type="ARBA" id="ARBA00004651"/>
    </source>
</evidence>
<dbReference type="RefSeq" id="WP_129441105.1">
    <property type="nucleotide sequence ID" value="NZ_CP035492.1"/>
</dbReference>
<dbReference type="PANTHER" id="PTHR34220:SF7">
    <property type="entry name" value="SENSOR HISTIDINE KINASE YPDA"/>
    <property type="match status" value="1"/>
</dbReference>